<sequence>GRRRPAGRHRHPARPAGARPLDTGDRGAGDRSTKLGPKSVPI</sequence>
<feature type="non-terminal residue" evidence="2">
    <location>
        <position position="1"/>
    </location>
</feature>
<evidence type="ECO:0000313" key="2">
    <source>
        <dbReference type="EMBL" id="CAA9575826.1"/>
    </source>
</evidence>
<gene>
    <name evidence="2" type="ORF">AVDCRST_MAG59-4163</name>
</gene>
<dbReference type="AlphaFoldDB" id="A0A6J4VDK4"/>
<feature type="region of interest" description="Disordered" evidence="1">
    <location>
        <begin position="1"/>
        <end position="42"/>
    </location>
</feature>
<accession>A0A6J4VDK4</accession>
<protein>
    <submittedName>
        <fullName evidence="2">Uncharacterized protein</fullName>
    </submittedName>
</protein>
<feature type="compositionally biased region" description="Basic residues" evidence="1">
    <location>
        <begin position="1"/>
        <end position="13"/>
    </location>
</feature>
<evidence type="ECO:0000256" key="1">
    <source>
        <dbReference type="SAM" id="MobiDB-lite"/>
    </source>
</evidence>
<name>A0A6J4VDK4_9BACT</name>
<feature type="non-terminal residue" evidence="2">
    <location>
        <position position="42"/>
    </location>
</feature>
<proteinExistence type="predicted"/>
<dbReference type="EMBL" id="CADCWF010000300">
    <property type="protein sequence ID" value="CAA9575826.1"/>
    <property type="molecule type" value="Genomic_DNA"/>
</dbReference>
<feature type="compositionally biased region" description="Basic and acidic residues" evidence="1">
    <location>
        <begin position="22"/>
        <end position="33"/>
    </location>
</feature>
<organism evidence="2">
    <name type="scientific">uncultured Thermomicrobiales bacterium</name>
    <dbReference type="NCBI Taxonomy" id="1645740"/>
    <lineage>
        <taxon>Bacteria</taxon>
        <taxon>Pseudomonadati</taxon>
        <taxon>Thermomicrobiota</taxon>
        <taxon>Thermomicrobia</taxon>
        <taxon>Thermomicrobiales</taxon>
        <taxon>environmental samples</taxon>
    </lineage>
</organism>
<reference evidence="2" key="1">
    <citation type="submission" date="2020-02" db="EMBL/GenBank/DDBJ databases">
        <authorList>
            <person name="Meier V. D."/>
        </authorList>
    </citation>
    <scope>NUCLEOTIDE SEQUENCE</scope>
    <source>
        <strain evidence="2">AVDCRST_MAG59</strain>
    </source>
</reference>